<keyword evidence="1" id="KW-1133">Transmembrane helix</keyword>
<protein>
    <submittedName>
        <fullName evidence="2">Uncharacterized protein</fullName>
    </submittedName>
</protein>
<dbReference type="EMBL" id="NIPW01000010">
    <property type="protein sequence ID" value="OWJ78976.1"/>
    <property type="molecule type" value="Genomic_DNA"/>
</dbReference>
<evidence type="ECO:0000313" key="2">
    <source>
        <dbReference type="EMBL" id="OWJ78976.1"/>
    </source>
</evidence>
<feature type="transmembrane region" description="Helical" evidence="1">
    <location>
        <begin position="28"/>
        <end position="50"/>
    </location>
</feature>
<accession>A0A212AD75</accession>
<evidence type="ECO:0000256" key="1">
    <source>
        <dbReference type="SAM" id="Phobius"/>
    </source>
</evidence>
<dbReference type="AlphaFoldDB" id="A0A212AD75"/>
<name>A0A212AD75_9RHOB</name>
<proteinExistence type="predicted"/>
<gene>
    <name evidence="2" type="ORF">CDV49_07770</name>
</gene>
<reference evidence="2 3" key="1">
    <citation type="submission" date="2016-12" db="EMBL/GenBank/DDBJ databases">
        <title>Comparison of Traditional DNA-DNA Hybridization with In Silico Genomic Analysis.</title>
        <authorList>
            <person name="Nicholson A.C."/>
            <person name="Humrighouse B.W."/>
            <person name="Graziano J."/>
            <person name="Lasker B."/>
            <person name="Whitney A.M."/>
            <person name="Mcquiston J.R."/>
        </authorList>
    </citation>
    <scope>NUCLEOTIDE SEQUENCE [LARGE SCALE GENOMIC DNA]</scope>
    <source>
        <strain evidence="2 3">H2240</strain>
    </source>
</reference>
<dbReference type="RefSeq" id="WP_088214960.1">
    <property type="nucleotide sequence ID" value="NZ_NIPW01000010.1"/>
</dbReference>
<dbReference type="Proteomes" id="UP000196878">
    <property type="component" value="Unassembled WGS sequence"/>
</dbReference>
<keyword evidence="3" id="KW-1185">Reference proteome</keyword>
<organism evidence="2 3">
    <name type="scientific">Haematobacter genomosp. 1</name>
    <dbReference type="NCBI Taxonomy" id="366618"/>
    <lineage>
        <taxon>Bacteria</taxon>
        <taxon>Pseudomonadati</taxon>
        <taxon>Pseudomonadota</taxon>
        <taxon>Alphaproteobacteria</taxon>
        <taxon>Rhodobacterales</taxon>
        <taxon>Paracoccaceae</taxon>
        <taxon>Haematobacter</taxon>
    </lineage>
</organism>
<keyword evidence="1" id="KW-0472">Membrane</keyword>
<sequence>MPIFVILGCSMGVLSAGASLVGGYGLLVAALSYFGFGFLGMLAGMVFGALRTRTGTRTG</sequence>
<comment type="caution">
    <text evidence="2">The sequence shown here is derived from an EMBL/GenBank/DDBJ whole genome shotgun (WGS) entry which is preliminary data.</text>
</comment>
<evidence type="ECO:0000313" key="3">
    <source>
        <dbReference type="Proteomes" id="UP000196878"/>
    </source>
</evidence>
<keyword evidence="1" id="KW-0812">Transmembrane</keyword>